<accession>A0A200Q6E2</accession>
<dbReference type="STRING" id="56857.A0A200Q6E2"/>
<gene>
    <name evidence="1" type="ORF">BVC80_1707g155</name>
</gene>
<organism evidence="1 2">
    <name type="scientific">Macleaya cordata</name>
    <name type="common">Five-seeded plume-poppy</name>
    <name type="synonym">Bocconia cordata</name>
    <dbReference type="NCBI Taxonomy" id="56857"/>
    <lineage>
        <taxon>Eukaryota</taxon>
        <taxon>Viridiplantae</taxon>
        <taxon>Streptophyta</taxon>
        <taxon>Embryophyta</taxon>
        <taxon>Tracheophyta</taxon>
        <taxon>Spermatophyta</taxon>
        <taxon>Magnoliopsida</taxon>
        <taxon>Ranunculales</taxon>
        <taxon>Papaveraceae</taxon>
        <taxon>Papaveroideae</taxon>
        <taxon>Macleaya</taxon>
    </lineage>
</organism>
<protein>
    <submittedName>
        <fullName evidence="1">ATPase</fullName>
    </submittedName>
</protein>
<dbReference type="AlphaFoldDB" id="A0A200Q6E2"/>
<comment type="caution">
    <text evidence="1">The sequence shown here is derived from an EMBL/GenBank/DDBJ whole genome shotgun (WGS) entry which is preliminary data.</text>
</comment>
<dbReference type="OMA" id="PIESTHQ"/>
<dbReference type="InParanoid" id="A0A200Q6E2"/>
<sequence length="61" mass="6894">MPDTLTTTTMGEGRCCPSIDLFRSEPMQLVQLIIPIESTHQTVSYLGDLDLFQFKDVIFSL</sequence>
<proteinExistence type="predicted"/>
<dbReference type="EMBL" id="MVGT01002978">
    <property type="protein sequence ID" value="OVA06040.1"/>
    <property type="molecule type" value="Genomic_DNA"/>
</dbReference>
<evidence type="ECO:0000313" key="1">
    <source>
        <dbReference type="EMBL" id="OVA06040.1"/>
    </source>
</evidence>
<evidence type="ECO:0000313" key="2">
    <source>
        <dbReference type="Proteomes" id="UP000195402"/>
    </source>
</evidence>
<dbReference type="OrthoDB" id="1692590at2759"/>
<name>A0A200Q6E2_MACCD</name>
<dbReference type="Proteomes" id="UP000195402">
    <property type="component" value="Unassembled WGS sequence"/>
</dbReference>
<keyword evidence="2" id="KW-1185">Reference proteome</keyword>
<reference evidence="1 2" key="1">
    <citation type="journal article" date="2017" name="Mol. Plant">
        <title>The Genome of Medicinal Plant Macleaya cordata Provides New Insights into Benzylisoquinoline Alkaloids Metabolism.</title>
        <authorList>
            <person name="Liu X."/>
            <person name="Liu Y."/>
            <person name="Huang P."/>
            <person name="Ma Y."/>
            <person name="Qing Z."/>
            <person name="Tang Q."/>
            <person name="Cao H."/>
            <person name="Cheng P."/>
            <person name="Zheng Y."/>
            <person name="Yuan Z."/>
            <person name="Zhou Y."/>
            <person name="Liu J."/>
            <person name="Tang Z."/>
            <person name="Zhuo Y."/>
            <person name="Zhang Y."/>
            <person name="Yu L."/>
            <person name="Huang J."/>
            <person name="Yang P."/>
            <person name="Peng Q."/>
            <person name="Zhang J."/>
            <person name="Jiang W."/>
            <person name="Zhang Z."/>
            <person name="Lin K."/>
            <person name="Ro D.K."/>
            <person name="Chen X."/>
            <person name="Xiong X."/>
            <person name="Shang Y."/>
            <person name="Huang S."/>
            <person name="Zeng J."/>
        </authorList>
    </citation>
    <scope>NUCLEOTIDE SEQUENCE [LARGE SCALE GENOMIC DNA]</scope>
    <source>
        <strain evidence="2">cv. BLH2017</strain>
        <tissue evidence="1">Root</tissue>
    </source>
</reference>